<dbReference type="GO" id="GO:0003677">
    <property type="term" value="F:DNA binding"/>
    <property type="evidence" value="ECO:0007669"/>
    <property type="project" value="InterPro"/>
</dbReference>
<evidence type="ECO:0000313" key="2">
    <source>
        <dbReference type="EMBL" id="KKB96207.1"/>
    </source>
</evidence>
<evidence type="ECO:0000313" key="1">
    <source>
        <dbReference type="EMBL" id="KKB96189.1"/>
    </source>
</evidence>
<organism evidence="2 3">
    <name type="scientific">Candidatus Arcanibacter lacustris</name>
    <dbReference type="NCBI Taxonomy" id="1607817"/>
    <lineage>
        <taxon>Bacteria</taxon>
        <taxon>Pseudomonadati</taxon>
        <taxon>Pseudomonadota</taxon>
        <taxon>Alphaproteobacteria</taxon>
        <taxon>Rickettsiales</taxon>
        <taxon>Candidatus Arcanibacter</taxon>
    </lineage>
</organism>
<evidence type="ECO:0000313" key="3">
    <source>
        <dbReference type="Proteomes" id="UP000033358"/>
    </source>
</evidence>
<gene>
    <name evidence="2" type="ORF">SZ25_00708</name>
    <name evidence="1" type="ORF">SZ25_00709</name>
</gene>
<dbReference type="SUPFAM" id="SSF56349">
    <property type="entry name" value="DNA breaking-rejoining enzymes"/>
    <property type="match status" value="1"/>
</dbReference>
<keyword evidence="3" id="KW-1185">Reference proteome</keyword>
<dbReference type="AlphaFoldDB" id="A0A0F5MQ92"/>
<dbReference type="InterPro" id="IPR011010">
    <property type="entry name" value="DNA_brk_join_enz"/>
</dbReference>
<reference evidence="2 3" key="1">
    <citation type="submission" date="2015-02" db="EMBL/GenBank/DDBJ databases">
        <title>Single cell genomics of a rare environmental alphaproteobacterium provides unique insights into Rickettsiaceae evolution.</title>
        <authorList>
            <person name="Martijn J."/>
            <person name="Schulz F."/>
            <person name="Zaremba-Niedzwiedzka K."/>
            <person name="Viklund J."/>
            <person name="Stepanauskas R."/>
            <person name="Andersson S.G.E."/>
            <person name="Horn M."/>
            <person name="Guy L."/>
            <person name="Ettema T.J.G."/>
        </authorList>
    </citation>
    <scope>NUCLEOTIDE SEQUENCE [LARGE SCALE GENOMIC DNA]</scope>
    <source>
        <strain evidence="2 3">SCGC AAA041-L04</strain>
    </source>
</reference>
<dbReference type="EMBL" id="JYHA01000120">
    <property type="protein sequence ID" value="KKB96189.1"/>
    <property type="molecule type" value="Genomic_DNA"/>
</dbReference>
<name>A0A0F5MQ92_9RICK</name>
<comment type="caution">
    <text evidence="2">The sequence shown here is derived from an EMBL/GenBank/DDBJ whole genome shotgun (WGS) entry which is preliminary data.</text>
</comment>
<accession>A0A0F5MQ92</accession>
<feature type="non-terminal residue" evidence="2">
    <location>
        <position position="1"/>
    </location>
</feature>
<protein>
    <submittedName>
        <fullName evidence="2">Uncharacterized protein</fullName>
    </submittedName>
</protein>
<sequence length="71" mass="8374">DYSKLAQMKKNITPGKLRHFLLLWMKEQNIDDDLIQYYSGSESKEALKIYDKLKISNNSESYNKIMKGFPI</sequence>
<proteinExistence type="predicted"/>
<dbReference type="EMBL" id="JYHA01000119">
    <property type="protein sequence ID" value="KKB96207.1"/>
    <property type="molecule type" value="Genomic_DNA"/>
</dbReference>
<dbReference type="Proteomes" id="UP000033358">
    <property type="component" value="Unassembled WGS sequence"/>
</dbReference>